<dbReference type="SMART" id="SM00404">
    <property type="entry name" value="PTPc_motif"/>
    <property type="match status" value="1"/>
</dbReference>
<evidence type="ECO:0000313" key="4">
    <source>
        <dbReference type="EMBL" id="KAF0366319.1"/>
    </source>
</evidence>
<dbReference type="InterPro" id="IPR000242">
    <property type="entry name" value="PTP_cat"/>
</dbReference>
<dbReference type="GO" id="GO:0004725">
    <property type="term" value="F:protein tyrosine phosphatase activity"/>
    <property type="evidence" value="ECO:0007669"/>
    <property type="project" value="InterPro"/>
</dbReference>
<sequence length="362" mass="41532">MEYNIETGSNFNTNAHIVIPKLRHTYNTRRSNIYLHVIYPETKCTMSGQQLPNIPLFLSDAQNLVQATLSAKFRLINIAEIERCRHANDPSDRFSMATALTNASMECNRYSDIVPFDYNRVRLIKQRPNKTDYINASYVEAPGKVRRYIATQGPLDTTIDDFWLMVWEQYSTVIVMLTRETEKGRNKCSKYWPDEGSLPMVFPDIGLKIGLESEELDPNTTCVVRTFRVEKFEDAHVEVRQITQLHFIGWPDQGVPDSPDNVLNLVDKTNEIQQRYIDDANLQQSKIGPIVVHCSAGCGRTGTFCTVDSTLALLPEFQPDDKSDLIYNLVGHFREQRRTMVQTLGQFQYCYLAVLSKLVTNR</sequence>
<dbReference type="PROSITE" id="PS00383">
    <property type="entry name" value="TYR_PHOSPHATASE_1"/>
    <property type="match status" value="1"/>
</dbReference>
<protein>
    <submittedName>
        <fullName evidence="4">Receptor/non-receptor type protein-tyrosine phosphatase</fullName>
    </submittedName>
</protein>
<keyword evidence="5" id="KW-1185">Reference proteome</keyword>
<dbReference type="Gene3D" id="3.90.190.10">
    <property type="entry name" value="Protein tyrosine phosphatase superfamily"/>
    <property type="match status" value="1"/>
</dbReference>
<proteinExistence type="inferred from homology"/>
<dbReference type="SMART" id="SM00194">
    <property type="entry name" value="PTPc"/>
    <property type="match status" value="1"/>
</dbReference>
<name>A0A8H3ZZ28_GIGMA</name>
<dbReference type="AlphaFoldDB" id="A0A8H3ZZ28"/>
<keyword evidence="4" id="KW-0675">Receptor</keyword>
<evidence type="ECO:0000256" key="1">
    <source>
        <dbReference type="ARBA" id="ARBA00009649"/>
    </source>
</evidence>
<comment type="caution">
    <text evidence="4">The sequence shown here is derived from an EMBL/GenBank/DDBJ whole genome shotgun (WGS) entry which is preliminary data.</text>
</comment>
<gene>
    <name evidence="4" type="ORF">F8M41_013644</name>
</gene>
<dbReference type="InterPro" id="IPR003595">
    <property type="entry name" value="Tyr_Pase_cat"/>
</dbReference>
<comment type="similarity">
    <text evidence="1">Belongs to the protein-tyrosine phosphatase family. Non-receptor class subfamily.</text>
</comment>
<dbReference type="PRINTS" id="PR00700">
    <property type="entry name" value="PRTYPHPHTASE"/>
</dbReference>
<reference evidence="4 5" key="1">
    <citation type="journal article" date="2019" name="Environ. Microbiol.">
        <title>At the nexus of three kingdoms: the genome of the mycorrhizal fungus Gigaspora margarita provides insights into plant, endobacterial and fungal interactions.</title>
        <authorList>
            <person name="Venice F."/>
            <person name="Ghignone S."/>
            <person name="Salvioli di Fossalunga A."/>
            <person name="Amselem J."/>
            <person name="Novero M."/>
            <person name="Xianan X."/>
            <person name="Sedzielewska Toro K."/>
            <person name="Morin E."/>
            <person name="Lipzen A."/>
            <person name="Grigoriev I.V."/>
            <person name="Henrissat B."/>
            <person name="Martin F.M."/>
            <person name="Bonfante P."/>
        </authorList>
    </citation>
    <scope>NUCLEOTIDE SEQUENCE [LARGE SCALE GENOMIC DNA]</scope>
    <source>
        <strain evidence="4 5">BEG34</strain>
    </source>
</reference>
<feature type="domain" description="Tyrosine specific protein phosphatases" evidence="3">
    <location>
        <begin position="263"/>
        <end position="348"/>
    </location>
</feature>
<evidence type="ECO:0000313" key="5">
    <source>
        <dbReference type="Proteomes" id="UP000439903"/>
    </source>
</evidence>
<dbReference type="SUPFAM" id="SSF52799">
    <property type="entry name" value="(Phosphotyrosine protein) phosphatases II"/>
    <property type="match status" value="1"/>
</dbReference>
<feature type="domain" description="Tyrosine-protein phosphatase" evidence="2">
    <location>
        <begin position="69"/>
        <end position="357"/>
    </location>
</feature>
<dbReference type="Pfam" id="PF00102">
    <property type="entry name" value="Y_phosphatase"/>
    <property type="match status" value="1"/>
</dbReference>
<dbReference type="PROSITE" id="PS50056">
    <property type="entry name" value="TYR_PHOSPHATASE_2"/>
    <property type="match status" value="1"/>
</dbReference>
<dbReference type="OrthoDB" id="10253954at2759"/>
<dbReference type="InterPro" id="IPR029021">
    <property type="entry name" value="Prot-tyrosine_phosphatase-like"/>
</dbReference>
<dbReference type="PROSITE" id="PS50055">
    <property type="entry name" value="TYR_PHOSPHATASE_PTP"/>
    <property type="match status" value="1"/>
</dbReference>
<evidence type="ECO:0000259" key="2">
    <source>
        <dbReference type="PROSITE" id="PS50055"/>
    </source>
</evidence>
<dbReference type="CDD" id="cd18533">
    <property type="entry name" value="PTP_fungal"/>
    <property type="match status" value="1"/>
</dbReference>
<dbReference type="PANTHER" id="PTHR19134">
    <property type="entry name" value="RECEPTOR-TYPE TYROSINE-PROTEIN PHOSPHATASE"/>
    <property type="match status" value="1"/>
</dbReference>
<dbReference type="EMBL" id="WTPW01002776">
    <property type="protein sequence ID" value="KAF0366319.1"/>
    <property type="molecule type" value="Genomic_DNA"/>
</dbReference>
<organism evidence="4 5">
    <name type="scientific">Gigaspora margarita</name>
    <dbReference type="NCBI Taxonomy" id="4874"/>
    <lineage>
        <taxon>Eukaryota</taxon>
        <taxon>Fungi</taxon>
        <taxon>Fungi incertae sedis</taxon>
        <taxon>Mucoromycota</taxon>
        <taxon>Glomeromycotina</taxon>
        <taxon>Glomeromycetes</taxon>
        <taxon>Diversisporales</taxon>
        <taxon>Gigasporaceae</taxon>
        <taxon>Gigaspora</taxon>
    </lineage>
</organism>
<accession>A0A8H3ZZ28</accession>
<dbReference type="InterPro" id="IPR016130">
    <property type="entry name" value="Tyr_Pase_AS"/>
</dbReference>
<evidence type="ECO:0000259" key="3">
    <source>
        <dbReference type="PROSITE" id="PS50056"/>
    </source>
</evidence>
<dbReference type="PANTHER" id="PTHR19134:SF449">
    <property type="entry name" value="TYROSINE-PROTEIN PHOSPHATASE 1"/>
    <property type="match status" value="1"/>
</dbReference>
<dbReference type="Proteomes" id="UP000439903">
    <property type="component" value="Unassembled WGS sequence"/>
</dbReference>
<dbReference type="InterPro" id="IPR050348">
    <property type="entry name" value="Protein-Tyr_Phosphatase"/>
</dbReference>
<dbReference type="InterPro" id="IPR000387">
    <property type="entry name" value="Tyr_Pase_dom"/>
</dbReference>